<dbReference type="EMBL" id="CAMXCT020000624">
    <property type="protein sequence ID" value="CAL1134699.1"/>
    <property type="molecule type" value="Genomic_DNA"/>
</dbReference>
<reference evidence="2 3" key="2">
    <citation type="submission" date="2024-05" db="EMBL/GenBank/DDBJ databases">
        <authorList>
            <person name="Chen Y."/>
            <person name="Shah S."/>
            <person name="Dougan E. K."/>
            <person name="Thang M."/>
            <person name="Chan C."/>
        </authorList>
    </citation>
    <scope>NUCLEOTIDE SEQUENCE [LARGE SCALE GENOMIC DNA]</scope>
</reference>
<organism evidence="1">
    <name type="scientific">Cladocopium goreaui</name>
    <dbReference type="NCBI Taxonomy" id="2562237"/>
    <lineage>
        <taxon>Eukaryota</taxon>
        <taxon>Sar</taxon>
        <taxon>Alveolata</taxon>
        <taxon>Dinophyceae</taxon>
        <taxon>Suessiales</taxon>
        <taxon>Symbiodiniaceae</taxon>
        <taxon>Cladocopium</taxon>
    </lineage>
</organism>
<dbReference type="OrthoDB" id="10550282at2759"/>
<dbReference type="EMBL" id="CAMXCT030000624">
    <property type="protein sequence ID" value="CAL4768636.1"/>
    <property type="molecule type" value="Genomic_DNA"/>
</dbReference>
<evidence type="ECO:0000313" key="2">
    <source>
        <dbReference type="EMBL" id="CAL4768636.1"/>
    </source>
</evidence>
<accession>A0A9P1BXJ1</accession>
<dbReference type="AlphaFoldDB" id="A0A9P1BXJ1"/>
<reference evidence="1" key="1">
    <citation type="submission" date="2022-10" db="EMBL/GenBank/DDBJ databases">
        <authorList>
            <person name="Chen Y."/>
            <person name="Dougan E. K."/>
            <person name="Chan C."/>
            <person name="Rhodes N."/>
            <person name="Thang M."/>
        </authorList>
    </citation>
    <scope>NUCLEOTIDE SEQUENCE</scope>
</reference>
<proteinExistence type="predicted"/>
<sequence length="178" mass="20546">MAEEADEDHPDAHSQVDEVTYQFSSVWRSNRDMGGFWLKAPAGCRCTVLEECVAKFFSQSPRQITYPLQVHIWLRGARLMGDTAVPEEVLEAVIIEESVEDKEQSLLDRTACPELREKFRRVIEEFRDAPHERAGQADRSGQFSRFLDFLEDYRHDSVQFKGPCDVDMQDLLDNFLAT</sequence>
<comment type="caution">
    <text evidence="1">The sequence shown here is derived from an EMBL/GenBank/DDBJ whole genome shotgun (WGS) entry which is preliminary data.</text>
</comment>
<keyword evidence="3" id="KW-1185">Reference proteome</keyword>
<dbReference type="EMBL" id="CAMXCT010000624">
    <property type="protein sequence ID" value="CAI3981324.1"/>
    <property type="molecule type" value="Genomic_DNA"/>
</dbReference>
<gene>
    <name evidence="1" type="ORF">C1SCF055_LOCUS9125</name>
</gene>
<name>A0A9P1BXJ1_9DINO</name>
<dbReference type="Proteomes" id="UP001152797">
    <property type="component" value="Unassembled WGS sequence"/>
</dbReference>
<protein>
    <submittedName>
        <fullName evidence="1">Uncharacterized protein</fullName>
    </submittedName>
</protein>
<evidence type="ECO:0000313" key="1">
    <source>
        <dbReference type="EMBL" id="CAI3981324.1"/>
    </source>
</evidence>
<evidence type="ECO:0000313" key="3">
    <source>
        <dbReference type="Proteomes" id="UP001152797"/>
    </source>
</evidence>